<proteinExistence type="predicted"/>
<evidence type="ECO:0000313" key="2">
    <source>
        <dbReference type="Proteomes" id="UP001209878"/>
    </source>
</evidence>
<accession>A0AAD9P6D6</accession>
<protein>
    <submittedName>
        <fullName evidence="1">Uncharacterized protein</fullName>
    </submittedName>
</protein>
<dbReference type="Proteomes" id="UP001209878">
    <property type="component" value="Unassembled WGS sequence"/>
</dbReference>
<dbReference type="EMBL" id="JAODUO010000118">
    <property type="protein sequence ID" value="KAK2188971.1"/>
    <property type="molecule type" value="Genomic_DNA"/>
</dbReference>
<evidence type="ECO:0000313" key="1">
    <source>
        <dbReference type="EMBL" id="KAK2188971.1"/>
    </source>
</evidence>
<dbReference type="PANTHER" id="PTHR31909">
    <property type="entry name" value="CHROMOSOME 20 ORF85 FAMILY MEMBER"/>
    <property type="match status" value="1"/>
</dbReference>
<dbReference type="PANTHER" id="PTHR31909:SF3">
    <property type="entry name" value="SIMILAR TO PROTEIN C20ORF85 HOMOLOG"/>
    <property type="match status" value="1"/>
</dbReference>
<reference evidence="1" key="1">
    <citation type="journal article" date="2023" name="Mol. Biol. Evol.">
        <title>Third-Generation Sequencing Reveals the Adaptive Role of the Epigenome in Three Deep-Sea Polychaetes.</title>
        <authorList>
            <person name="Perez M."/>
            <person name="Aroh O."/>
            <person name="Sun Y."/>
            <person name="Lan Y."/>
            <person name="Juniper S.K."/>
            <person name="Young C.R."/>
            <person name="Angers B."/>
            <person name="Qian P.Y."/>
        </authorList>
    </citation>
    <scope>NUCLEOTIDE SEQUENCE</scope>
    <source>
        <strain evidence="1">R07B-5</strain>
    </source>
</reference>
<keyword evidence="2" id="KW-1185">Reference proteome</keyword>
<dbReference type="Pfam" id="PF14945">
    <property type="entry name" value="LLC1"/>
    <property type="match status" value="1"/>
</dbReference>
<dbReference type="AlphaFoldDB" id="A0AAD9P6D6"/>
<name>A0AAD9P6D6_RIDPI</name>
<organism evidence="1 2">
    <name type="scientific">Ridgeia piscesae</name>
    <name type="common">Tubeworm</name>
    <dbReference type="NCBI Taxonomy" id="27915"/>
    <lineage>
        <taxon>Eukaryota</taxon>
        <taxon>Metazoa</taxon>
        <taxon>Spiralia</taxon>
        <taxon>Lophotrochozoa</taxon>
        <taxon>Annelida</taxon>
        <taxon>Polychaeta</taxon>
        <taxon>Sedentaria</taxon>
        <taxon>Canalipalpata</taxon>
        <taxon>Sabellida</taxon>
        <taxon>Siboglinidae</taxon>
        <taxon>Ridgeia</taxon>
    </lineage>
</organism>
<gene>
    <name evidence="1" type="ORF">NP493_119g10039</name>
</gene>
<comment type="caution">
    <text evidence="1">The sequence shown here is derived from an EMBL/GenBank/DDBJ whole genome shotgun (WGS) entry which is preliminary data.</text>
</comment>
<sequence length="132" mass="14999">MAKPQGMAVAGHNYVAEDQIWKDHVKHEIVAARKYPHNWAFMSTKYEDLVKDEYPRTVRVPIVLPKNMQVQPVTPLEKYVTVYPSIKPVPKTTAALVGWRSTDAKLKLERYGGYAKPKGGLIKQLNWPAEAI</sequence>
<dbReference type="InterPro" id="IPR020339">
    <property type="entry name" value="C20orf85-like"/>
</dbReference>